<dbReference type="EMBL" id="JAWRVI010000044">
    <property type="protein sequence ID" value="KAK4086037.1"/>
    <property type="molecule type" value="Genomic_DNA"/>
</dbReference>
<dbReference type="Gene3D" id="3.10.450.40">
    <property type="match status" value="2"/>
</dbReference>
<keyword evidence="6 11" id="KW-0479">Metal-binding</keyword>
<feature type="compositionally biased region" description="Polar residues" evidence="12">
    <location>
        <begin position="1333"/>
        <end position="1342"/>
    </location>
</feature>
<dbReference type="Gene3D" id="2.70.98.20">
    <property type="entry name" value="Copper amine oxidase, catalytic domain"/>
    <property type="match status" value="1"/>
</dbReference>
<evidence type="ECO:0000313" key="17">
    <source>
        <dbReference type="Proteomes" id="UP001287286"/>
    </source>
</evidence>
<feature type="region of interest" description="Disordered" evidence="12">
    <location>
        <begin position="314"/>
        <end position="361"/>
    </location>
</feature>
<evidence type="ECO:0000256" key="5">
    <source>
        <dbReference type="ARBA" id="ARBA00011738"/>
    </source>
</evidence>
<dbReference type="Pfam" id="PF01179">
    <property type="entry name" value="Cu_amine_oxid"/>
    <property type="match status" value="1"/>
</dbReference>
<feature type="compositionally biased region" description="Low complexity" evidence="12">
    <location>
        <begin position="98"/>
        <end position="115"/>
    </location>
</feature>
<dbReference type="InterPro" id="IPR000269">
    <property type="entry name" value="Cu_amine_oxidase"/>
</dbReference>
<dbReference type="InterPro" id="IPR015798">
    <property type="entry name" value="Cu_amine_oxidase_C"/>
</dbReference>
<dbReference type="PANTHER" id="PTHR10638:SF86">
    <property type="entry name" value="COPPER AMINE OXIDASE 1-RELATED"/>
    <property type="match status" value="1"/>
</dbReference>
<evidence type="ECO:0000256" key="2">
    <source>
        <dbReference type="ARBA" id="ARBA00001936"/>
    </source>
</evidence>
<feature type="domain" description="Copper amine oxidase N3-terminal" evidence="15">
    <location>
        <begin position="531"/>
        <end position="626"/>
    </location>
</feature>
<evidence type="ECO:0000259" key="15">
    <source>
        <dbReference type="Pfam" id="PF02728"/>
    </source>
</evidence>
<evidence type="ECO:0000256" key="8">
    <source>
        <dbReference type="ARBA" id="ARBA00023002"/>
    </source>
</evidence>
<evidence type="ECO:0000256" key="7">
    <source>
        <dbReference type="ARBA" id="ARBA00022772"/>
    </source>
</evidence>
<dbReference type="PROSITE" id="PS01164">
    <property type="entry name" value="COPPER_AMINE_OXID_1"/>
    <property type="match status" value="1"/>
</dbReference>
<evidence type="ECO:0000256" key="4">
    <source>
        <dbReference type="ARBA" id="ARBA00007983"/>
    </source>
</evidence>
<feature type="compositionally biased region" description="Gly residues" evidence="12">
    <location>
        <begin position="154"/>
        <end position="164"/>
    </location>
</feature>
<comment type="similarity">
    <text evidence="4 11">Belongs to the copper/topaquinone oxidase family.</text>
</comment>
<feature type="region of interest" description="Disordered" evidence="12">
    <location>
        <begin position="1187"/>
        <end position="1253"/>
    </location>
</feature>
<keyword evidence="17" id="KW-1185">Reference proteome</keyword>
<organism evidence="16 17">
    <name type="scientific">Purpureocillium lilacinum</name>
    <name type="common">Paecilomyces lilacinus</name>
    <dbReference type="NCBI Taxonomy" id="33203"/>
    <lineage>
        <taxon>Eukaryota</taxon>
        <taxon>Fungi</taxon>
        <taxon>Dikarya</taxon>
        <taxon>Ascomycota</taxon>
        <taxon>Pezizomycotina</taxon>
        <taxon>Sordariomycetes</taxon>
        <taxon>Hypocreomycetidae</taxon>
        <taxon>Hypocreales</taxon>
        <taxon>Ophiocordycipitaceae</taxon>
        <taxon>Purpureocillium</taxon>
    </lineage>
</organism>
<dbReference type="InterPro" id="IPR015802">
    <property type="entry name" value="Cu_amine_oxidase_N3"/>
</dbReference>
<protein>
    <recommendedName>
        <fullName evidence="11">Amine oxidase</fullName>
        <ecNumber evidence="11">1.4.3.-</ecNumber>
    </recommendedName>
</protein>
<dbReference type="Proteomes" id="UP001287286">
    <property type="component" value="Unassembled WGS sequence"/>
</dbReference>
<reference evidence="16 17" key="1">
    <citation type="journal article" date="2024" name="Microbiol. Resour. Announc.">
        <title>Genome annotations for the ascomycete fungi Trichoderma harzianum, Trichoderma aggressivum, and Purpureocillium lilacinum.</title>
        <authorList>
            <person name="Beijen E.P.W."/>
            <person name="Ohm R.A."/>
        </authorList>
    </citation>
    <scope>NUCLEOTIDE SEQUENCE [LARGE SCALE GENOMIC DNA]</scope>
    <source>
        <strain evidence="16 17">CBS 150709</strain>
    </source>
</reference>
<feature type="domain" description="Copper amine oxidase catalytic" evidence="13">
    <location>
        <begin position="658"/>
        <end position="1073"/>
    </location>
</feature>
<dbReference type="InterPro" id="IPR015800">
    <property type="entry name" value="Cu_amine_oxidase_N2"/>
</dbReference>
<gene>
    <name evidence="16" type="ORF">Purlil1_9566</name>
</gene>
<dbReference type="InterPro" id="IPR016182">
    <property type="entry name" value="Cu_amine_oxidase_N-reg"/>
</dbReference>
<comment type="cofactor">
    <cofactor evidence="3">
        <name>Zn(2+)</name>
        <dbReference type="ChEBI" id="CHEBI:29105"/>
    </cofactor>
</comment>
<proteinExistence type="inferred from homology"/>
<feature type="compositionally biased region" description="Low complexity" evidence="12">
    <location>
        <begin position="1131"/>
        <end position="1141"/>
    </location>
</feature>
<dbReference type="InterPro" id="IPR049948">
    <property type="entry name" value="Cu_Am_ox_TPQ-bd"/>
</dbReference>
<comment type="PTM">
    <text evidence="11">Topaquinone (TPQ) is generated by copper-dependent autoxidation of a specific tyrosyl residue.</text>
</comment>
<sequence>MLETAGTAVSAQPRARPGAGRGAKLCPAPCDATRETHGRTHALARRVTTVRVRGQAGRQGGTGQVPLILMPVLGEGGGGGLLTPTTAGRHAGGGDNGASGMASADAAAATGELASRNNVLRQEHGSAGRGRRSSDSLQRVELSDATLVEHSSPVGGGGGGGAGMHGQQRAPSLPCPPIPQIIPQIICCSDPSERLRITKQIWGKAPCPPTAPRVRRDDAPGHGPVRLVRSFAASMEAAGARARPGSGGFGLRVGGRGSPESGIAEVSSVSATAVHNGGRDRAQISNLVDARCGDLGNACHEPVPVLRLAHSASTRLHPARSGQARPDRTSAAPADAKLARPSTRARHRPTPTRGRARGSEHARSCEYVALWEHSAPAATGSVPGRRSCRRTLLEDWAISALQQQQQQQLPDTTSIPGYIILPDPDENAPQAAAPPRTAVHPLDQLSAVEITTTARLIREHASPKQVKFNCITLREPKKNEYAAFRSRVGPRPERRAFAIVLEQGTANVAEVIVNLTQGRVEDWRAVSNVAPTLTLEDLDVMERIARKDPKVIEACAEIGITDMSTVYFDAWAIGIDRRWGFERRLQQGLPYWRASPSDNQYAHPLDFTVVADTETEEVLAVDIRRVNGERTAVPQTQHNYLPEFIGDMYRPQRLKPIDITQPEGVSFEMKGSEIHWAGYKMHIGFNYREGIVLSDVRFDDPWQQRERTLFNRISVVEMVVPYGNPEPPHHRKHAFDVGEYGSGFMTNSLKLGCDCKGAIHYLDAVLSTNKGQAAIIKNAICIHEEDNGLLYKHTDFRDASVVSARDRKLIISQIITAANYEYGFYHTFTLDGTYKLEMKLTGMLNTYCMHPSETAAPFGTEVAPGINAHNHQHIFSLRVDPEVDGPNNSVIQSDAVPYEAEVGSAENPFGNGFYCKKTPLRTAKEGAAVYCHETSRAWDIVNPSRLNPSAKKPVAYKIINNNCPAVLAKPGSTVWKRAAFARKALWVVPYRDYELFPAGDYVCQSTGDEGWENNLTVLDWANRDESIENTDIVCYLQFGLTHFPRTEDFPVMPAEPVSIMLRASNFFEKNPALWVPPSQIKCDSSSRNAFSESAAAAAGGSCCSGKKLPSHLRPPTEKVAARARLPLPAALPSNPSSAFPPKNSHGAHGRRLKWSPPANPGPPCPLGRWGRPGRQGRALAHNMPNFLSSASRRERQEKLKQTSVPGSLEVRAGGRRTDGRANPATRPDQHSTTLRLMRRPTPPPPPPHHYTYTQRHPSALRWAGQWASRARQPQRHDDVVEGPFSVLLAARFAKSVDRDCLWSLHMVVSQSLIPRGDAISTWSMPQRRLTAAATPNTKPDQTTPDHTRPHQTRRGKHHSPAVRSAHQHQGRFAIRALRRCVSGALASMSTSHVALSRSSIRGRSQLASISLPFLPSYMYMHPSCVCSTPAFETTVPPSCITAAHRSSPPPRSRPSFLCANISDPLRADSPLRTRLPVSLPLLSWGRLFHRRSQQPPGEG</sequence>
<feature type="region of interest" description="Disordered" evidence="12">
    <location>
        <begin position="1131"/>
        <end position="1162"/>
    </location>
</feature>
<comment type="subunit">
    <text evidence="5">Homodimer.</text>
</comment>
<evidence type="ECO:0000313" key="16">
    <source>
        <dbReference type="EMBL" id="KAK4086037.1"/>
    </source>
</evidence>
<dbReference type="PANTHER" id="PTHR10638">
    <property type="entry name" value="COPPER AMINE OXIDASE"/>
    <property type="match status" value="1"/>
</dbReference>
<feature type="compositionally biased region" description="Basic residues" evidence="12">
    <location>
        <begin position="1349"/>
        <end position="1365"/>
    </location>
</feature>
<dbReference type="NCBIfam" id="NF008559">
    <property type="entry name" value="PRK11504.1"/>
    <property type="match status" value="1"/>
</dbReference>
<name>A0ABR0BQ82_PURLI</name>
<accession>A0ABR0BQ82</accession>
<evidence type="ECO:0000256" key="12">
    <source>
        <dbReference type="SAM" id="MobiDB-lite"/>
    </source>
</evidence>
<feature type="compositionally biased region" description="Basic and acidic residues" evidence="12">
    <location>
        <begin position="1191"/>
        <end position="1200"/>
    </location>
</feature>
<keyword evidence="10" id="KW-0464">Manganese</keyword>
<feature type="region of interest" description="Disordered" evidence="12">
    <location>
        <begin position="1"/>
        <end position="23"/>
    </location>
</feature>
<evidence type="ECO:0000256" key="9">
    <source>
        <dbReference type="ARBA" id="ARBA00023008"/>
    </source>
</evidence>
<evidence type="ECO:0000256" key="3">
    <source>
        <dbReference type="ARBA" id="ARBA00001947"/>
    </source>
</evidence>
<feature type="domain" description="Copper amine oxidase N2-terminal" evidence="14">
    <location>
        <begin position="440"/>
        <end position="525"/>
    </location>
</feature>
<feature type="compositionally biased region" description="Basic residues" evidence="12">
    <location>
        <begin position="343"/>
        <end position="356"/>
    </location>
</feature>
<dbReference type="InterPro" id="IPR036460">
    <property type="entry name" value="Cu_amine_oxidase_C_sf"/>
</dbReference>
<comment type="caution">
    <text evidence="16">The sequence shown here is derived from an EMBL/GenBank/DDBJ whole genome shotgun (WGS) entry which is preliminary data.</text>
</comment>
<comment type="cofactor">
    <cofactor evidence="1">
        <name>Cu cation</name>
        <dbReference type="ChEBI" id="CHEBI:23378"/>
    </cofactor>
</comment>
<dbReference type="EC" id="1.4.3.-" evidence="11"/>
<evidence type="ECO:0000259" key="13">
    <source>
        <dbReference type="Pfam" id="PF01179"/>
    </source>
</evidence>
<feature type="region of interest" description="Disordered" evidence="12">
    <location>
        <begin position="1331"/>
        <end position="1365"/>
    </location>
</feature>
<keyword evidence="8 11" id="KW-0560">Oxidoreductase</keyword>
<evidence type="ECO:0000256" key="6">
    <source>
        <dbReference type="ARBA" id="ARBA00022723"/>
    </source>
</evidence>
<comment type="cofactor">
    <cofactor evidence="2">
        <name>Mn(2+)</name>
        <dbReference type="ChEBI" id="CHEBI:29035"/>
    </cofactor>
</comment>
<keyword evidence="9 11" id="KW-0186">Copper</keyword>
<evidence type="ECO:0000259" key="14">
    <source>
        <dbReference type="Pfam" id="PF02727"/>
    </source>
</evidence>
<evidence type="ECO:0000256" key="11">
    <source>
        <dbReference type="RuleBase" id="RU000672"/>
    </source>
</evidence>
<evidence type="ECO:0000256" key="1">
    <source>
        <dbReference type="ARBA" id="ARBA00001935"/>
    </source>
</evidence>
<comment type="cofactor">
    <cofactor evidence="11">
        <name>Cu cation</name>
        <dbReference type="ChEBI" id="CHEBI:23378"/>
    </cofactor>
    <text evidence="11">Contains 1 topaquinone per subunit.</text>
</comment>
<dbReference type="SUPFAM" id="SSF54416">
    <property type="entry name" value="Amine oxidase N-terminal region"/>
    <property type="match status" value="2"/>
</dbReference>
<dbReference type="SUPFAM" id="SSF49998">
    <property type="entry name" value="Amine oxidase catalytic domain"/>
    <property type="match status" value="1"/>
</dbReference>
<feature type="region of interest" description="Disordered" evidence="12">
    <location>
        <begin position="84"/>
        <end position="171"/>
    </location>
</feature>
<dbReference type="Pfam" id="PF02727">
    <property type="entry name" value="Cu_amine_oxidN2"/>
    <property type="match status" value="1"/>
</dbReference>
<keyword evidence="7 11" id="KW-0801">TPQ</keyword>
<evidence type="ECO:0000256" key="10">
    <source>
        <dbReference type="ARBA" id="ARBA00023211"/>
    </source>
</evidence>
<dbReference type="Pfam" id="PF02728">
    <property type="entry name" value="Cu_amine_oxidN3"/>
    <property type="match status" value="1"/>
</dbReference>